<comment type="similarity">
    <text evidence="5">Belongs to the cysteine-rich repeat secretory protein family.</text>
</comment>
<dbReference type="HOGENOM" id="CLU_000288_35_0_1"/>
<evidence type="ECO:0000313" key="9">
    <source>
        <dbReference type="Proteomes" id="UP000017836"/>
    </source>
</evidence>
<dbReference type="Proteomes" id="UP000017836">
    <property type="component" value="Unassembled WGS sequence"/>
</dbReference>
<feature type="chain" id="PRO_5004806634" description="Gnk2-homologous domain-containing protein" evidence="6">
    <location>
        <begin position="20"/>
        <end position="262"/>
    </location>
</feature>
<keyword evidence="2" id="KW-0964">Secreted</keyword>
<dbReference type="Gene3D" id="3.30.430.20">
    <property type="entry name" value="Gnk2 domain, C-X8-C-X2-C motif"/>
    <property type="match status" value="2"/>
</dbReference>
<dbReference type="InterPro" id="IPR038408">
    <property type="entry name" value="GNK2_sf"/>
</dbReference>
<evidence type="ECO:0000256" key="6">
    <source>
        <dbReference type="SAM" id="SignalP"/>
    </source>
</evidence>
<evidence type="ECO:0000256" key="2">
    <source>
        <dbReference type="ARBA" id="ARBA00022525"/>
    </source>
</evidence>
<keyword evidence="4" id="KW-0677">Repeat</keyword>
<organism evidence="8 9">
    <name type="scientific">Amborella trichopoda</name>
    <dbReference type="NCBI Taxonomy" id="13333"/>
    <lineage>
        <taxon>Eukaryota</taxon>
        <taxon>Viridiplantae</taxon>
        <taxon>Streptophyta</taxon>
        <taxon>Embryophyta</taxon>
        <taxon>Tracheophyta</taxon>
        <taxon>Spermatophyta</taxon>
        <taxon>Magnoliopsida</taxon>
        <taxon>Amborellales</taxon>
        <taxon>Amborellaceae</taxon>
        <taxon>Amborella</taxon>
    </lineage>
</organism>
<dbReference type="Gramene" id="ERM95831">
    <property type="protein sequence ID" value="ERM95831"/>
    <property type="gene ID" value="AMTR_s00060p00079250"/>
</dbReference>
<dbReference type="eggNOG" id="ENOG502QT6G">
    <property type="taxonomic scope" value="Eukaryota"/>
</dbReference>
<dbReference type="InterPro" id="IPR050581">
    <property type="entry name" value="CRR_secretory_protein"/>
</dbReference>
<evidence type="ECO:0000256" key="3">
    <source>
        <dbReference type="ARBA" id="ARBA00022729"/>
    </source>
</evidence>
<evidence type="ECO:0000313" key="8">
    <source>
        <dbReference type="EMBL" id="ERM95831.1"/>
    </source>
</evidence>
<keyword evidence="9" id="KW-1185">Reference proteome</keyword>
<feature type="domain" description="Gnk2-homologous" evidence="7">
    <location>
        <begin position="22"/>
        <end position="124"/>
    </location>
</feature>
<dbReference type="AlphaFoldDB" id="W1NK41"/>
<protein>
    <recommendedName>
        <fullName evidence="7">Gnk2-homologous domain-containing protein</fullName>
    </recommendedName>
</protein>
<dbReference type="FunFam" id="3.30.430.20:FF:000002">
    <property type="entry name" value="Cysteine-rich receptor-like protein kinase 10"/>
    <property type="match status" value="1"/>
</dbReference>
<evidence type="ECO:0000256" key="4">
    <source>
        <dbReference type="ARBA" id="ARBA00022737"/>
    </source>
</evidence>
<gene>
    <name evidence="8" type="ORF">AMTR_s00060p00079250</name>
</gene>
<dbReference type="EMBL" id="KI397373">
    <property type="protein sequence ID" value="ERM95831.1"/>
    <property type="molecule type" value="Genomic_DNA"/>
</dbReference>
<dbReference type="Pfam" id="PF01657">
    <property type="entry name" value="Stress-antifung"/>
    <property type="match status" value="2"/>
</dbReference>
<feature type="domain" description="Gnk2-homologous" evidence="7">
    <location>
        <begin position="130"/>
        <end position="238"/>
    </location>
</feature>
<keyword evidence="3 6" id="KW-0732">Signal</keyword>
<evidence type="ECO:0000256" key="1">
    <source>
        <dbReference type="ARBA" id="ARBA00004613"/>
    </source>
</evidence>
<dbReference type="PROSITE" id="PS51473">
    <property type="entry name" value="GNK2"/>
    <property type="match status" value="2"/>
</dbReference>
<dbReference type="InterPro" id="IPR002902">
    <property type="entry name" value="GNK2"/>
</dbReference>
<feature type="signal peptide" evidence="6">
    <location>
        <begin position="1"/>
        <end position="19"/>
    </location>
</feature>
<dbReference type="OMA" id="QEWRDNC"/>
<evidence type="ECO:0000256" key="5">
    <source>
        <dbReference type="ARBA" id="ARBA00038515"/>
    </source>
</evidence>
<proteinExistence type="inferred from homology"/>
<accession>W1NK41</accession>
<evidence type="ECO:0000259" key="7">
    <source>
        <dbReference type="PROSITE" id="PS51473"/>
    </source>
</evidence>
<dbReference type="PANTHER" id="PTHR32411">
    <property type="entry name" value="CYSTEINE-RICH REPEAT SECRETORY PROTEIN 38-RELATED"/>
    <property type="match status" value="1"/>
</dbReference>
<name>W1NK41_AMBTC</name>
<dbReference type="CDD" id="cd23509">
    <property type="entry name" value="Gnk2-like"/>
    <property type="match status" value="2"/>
</dbReference>
<sequence>MAKLLLSTLLLALLHLLLGSRSDSLGEFCNFKKKISDKPTMINIGLVLSKLETKAPSNRFATASDGQGKERVYGLLQCRGDISPKDCSSCTSDAAKHVRHLCPDEADARIWFDSCFLRYNTDDFIGELDTRYGIFYWNVENVTEPERFAKELGDLMNNVKAKAVQPGNKGFGSGKIKFTQFVTIYGLVQCTQDLPKLQCAQCLSTAISNFGGGGYCDGKKGCRVLYSSCFVRFEIYPFFLPLSAYTGNEVHASQAVYDNLGN</sequence>
<dbReference type="GO" id="GO:0005576">
    <property type="term" value="C:extracellular region"/>
    <property type="evidence" value="ECO:0007669"/>
    <property type="project" value="UniProtKB-SubCell"/>
</dbReference>
<dbReference type="PANTHER" id="PTHR32411:SF55">
    <property type="entry name" value="CYSTEINE-RICH REPEAT SECRETORY PROTEIN 55"/>
    <property type="match status" value="1"/>
</dbReference>
<reference evidence="9" key="1">
    <citation type="journal article" date="2013" name="Science">
        <title>The Amborella genome and the evolution of flowering plants.</title>
        <authorList>
            <consortium name="Amborella Genome Project"/>
        </authorList>
    </citation>
    <scope>NUCLEOTIDE SEQUENCE [LARGE SCALE GENOMIC DNA]</scope>
</reference>
<comment type="subcellular location">
    <subcellularLocation>
        <location evidence="1">Secreted</location>
    </subcellularLocation>
</comment>